<dbReference type="Proteomes" id="UP000663419">
    <property type="component" value="Chromosome 1"/>
</dbReference>
<sequence length="68" mass="7313">MVDAGSQVGWLYPTHLTRYLRRRWLVLLSRIASISHLSLLSSSMMAGGCQSEVSCEGNGSSAAGRSTL</sequence>
<evidence type="ECO:0000313" key="2">
    <source>
        <dbReference type="Proteomes" id="UP000663419"/>
    </source>
</evidence>
<protein>
    <submittedName>
        <fullName evidence="1">Uncharacterized protein</fullName>
    </submittedName>
</protein>
<dbReference type="VEuPathDB" id="FungiDB:I7I53_09010"/>
<organism evidence="1 2">
    <name type="scientific">Ajellomyces capsulatus (strain H88)</name>
    <name type="common">Darling's disease fungus</name>
    <name type="synonym">Histoplasma capsulatum</name>
    <dbReference type="NCBI Taxonomy" id="544711"/>
    <lineage>
        <taxon>Eukaryota</taxon>
        <taxon>Fungi</taxon>
        <taxon>Dikarya</taxon>
        <taxon>Ascomycota</taxon>
        <taxon>Pezizomycotina</taxon>
        <taxon>Eurotiomycetes</taxon>
        <taxon>Eurotiomycetidae</taxon>
        <taxon>Onygenales</taxon>
        <taxon>Ajellomycetaceae</taxon>
        <taxon>Histoplasma</taxon>
    </lineage>
</organism>
<proteinExistence type="predicted"/>
<evidence type="ECO:0000313" key="1">
    <source>
        <dbReference type="EMBL" id="QSS48838.1"/>
    </source>
</evidence>
<accession>A0A8A1L3A7</accession>
<gene>
    <name evidence="1" type="ORF">I7I53_09010</name>
</gene>
<reference evidence="1" key="1">
    <citation type="submission" date="2021-01" db="EMBL/GenBank/DDBJ databases">
        <title>Chromosome-level genome assembly of a human fungal pathogen reveals clustering of transcriptionally co-regulated genes.</title>
        <authorList>
            <person name="Voorhies M."/>
            <person name="Cohen S."/>
            <person name="Shea T.P."/>
            <person name="Petrus S."/>
            <person name="Munoz J.F."/>
            <person name="Poplawski S."/>
            <person name="Goldman W.E."/>
            <person name="Michael T."/>
            <person name="Cuomo C.A."/>
            <person name="Sil A."/>
            <person name="Beyhan S."/>
        </authorList>
    </citation>
    <scope>NUCLEOTIDE SEQUENCE</scope>
    <source>
        <strain evidence="1">H88</strain>
    </source>
</reference>
<dbReference type="EMBL" id="CP069102">
    <property type="protein sequence ID" value="QSS48838.1"/>
    <property type="molecule type" value="Genomic_DNA"/>
</dbReference>
<name>A0A8A1L3A7_AJEC8</name>
<dbReference type="AlphaFoldDB" id="A0A8A1L3A7"/>